<name>A0A1G7GCC1_9BACT</name>
<reference evidence="1 2" key="1">
    <citation type="submission" date="2016-10" db="EMBL/GenBank/DDBJ databases">
        <authorList>
            <person name="de Groot N.N."/>
        </authorList>
    </citation>
    <scope>NUCLEOTIDE SEQUENCE [LARGE SCALE GENOMIC DNA]</scope>
    <source>
        <strain evidence="1 2">GAS232</strain>
    </source>
</reference>
<gene>
    <name evidence="1" type="ORF">SAMN05444167_0646</name>
</gene>
<protein>
    <submittedName>
        <fullName evidence="1">Uncharacterized protein</fullName>
    </submittedName>
</protein>
<keyword evidence="2" id="KW-1185">Reference proteome</keyword>
<dbReference type="RefSeq" id="WP_083343882.1">
    <property type="nucleotide sequence ID" value="NZ_LT629690.1"/>
</dbReference>
<evidence type="ECO:0000313" key="2">
    <source>
        <dbReference type="Proteomes" id="UP000182427"/>
    </source>
</evidence>
<organism evidence="1 2">
    <name type="scientific">Terriglobus roseus</name>
    <dbReference type="NCBI Taxonomy" id="392734"/>
    <lineage>
        <taxon>Bacteria</taxon>
        <taxon>Pseudomonadati</taxon>
        <taxon>Acidobacteriota</taxon>
        <taxon>Terriglobia</taxon>
        <taxon>Terriglobales</taxon>
        <taxon>Acidobacteriaceae</taxon>
        <taxon>Terriglobus</taxon>
    </lineage>
</organism>
<accession>A0A1G7GCC1</accession>
<proteinExistence type="predicted"/>
<dbReference type="Proteomes" id="UP000182427">
    <property type="component" value="Chromosome I"/>
</dbReference>
<dbReference type="OrthoDB" id="121313at2"/>
<dbReference type="AlphaFoldDB" id="A0A1G7GCC1"/>
<sequence length="97" mass="10814">MTSTNNGSHIGGYRNEVDQQKLGPALVITAGLILGMRTIRWEATHSDGLAGEEWEKEVEHSARVAKRMLGFLTTRYPDLFQSKKVPWYVATDGDNPP</sequence>
<evidence type="ECO:0000313" key="1">
    <source>
        <dbReference type="EMBL" id="SDE85792.1"/>
    </source>
</evidence>
<dbReference type="EMBL" id="LT629690">
    <property type="protein sequence ID" value="SDE85792.1"/>
    <property type="molecule type" value="Genomic_DNA"/>
</dbReference>